<dbReference type="PROSITE" id="PS50801">
    <property type="entry name" value="STAS"/>
    <property type="match status" value="1"/>
</dbReference>
<sequence>MTVSISQTADFQVFGFSKDLTIFNVHDCLEQLQPVLEKRPEKVLLDLSEIEDIDTAGLQLVWWLVLQLQQQGMAKVTGADNGVVQRLLDIYQFEFPDNLE</sequence>
<dbReference type="Proteomes" id="UP001257909">
    <property type="component" value="Unassembled WGS sequence"/>
</dbReference>
<evidence type="ECO:0000259" key="1">
    <source>
        <dbReference type="PROSITE" id="PS50801"/>
    </source>
</evidence>
<dbReference type="CDD" id="cd07043">
    <property type="entry name" value="STAS_anti-anti-sigma_factors"/>
    <property type="match status" value="1"/>
</dbReference>
<comment type="caution">
    <text evidence="2">The sequence shown here is derived from an EMBL/GenBank/DDBJ whole genome shotgun (WGS) entry which is preliminary data.</text>
</comment>
<dbReference type="InterPro" id="IPR002645">
    <property type="entry name" value="STAS_dom"/>
</dbReference>
<feature type="domain" description="STAS" evidence="1">
    <location>
        <begin position="1"/>
        <end position="100"/>
    </location>
</feature>
<dbReference type="SUPFAM" id="SSF52091">
    <property type="entry name" value="SpoIIaa-like"/>
    <property type="match status" value="1"/>
</dbReference>
<dbReference type="EMBL" id="JAVDWR010000009">
    <property type="protein sequence ID" value="MDR7121794.1"/>
    <property type="molecule type" value="Genomic_DNA"/>
</dbReference>
<gene>
    <name evidence="2" type="ORF">J2W69_002751</name>
</gene>
<accession>A0ABU1W1G3</accession>
<name>A0ABU1W1G3_9GAMM</name>
<dbReference type="Gene3D" id="3.30.750.24">
    <property type="entry name" value="STAS domain"/>
    <property type="match status" value="1"/>
</dbReference>
<dbReference type="InterPro" id="IPR058548">
    <property type="entry name" value="MlaB-like_STAS"/>
</dbReference>
<keyword evidence="3" id="KW-1185">Reference proteome</keyword>
<proteinExistence type="predicted"/>
<dbReference type="Pfam" id="PF13466">
    <property type="entry name" value="STAS_2"/>
    <property type="match status" value="1"/>
</dbReference>
<protein>
    <submittedName>
        <fullName evidence="2">Anti-anti-sigma factor</fullName>
    </submittedName>
</protein>
<evidence type="ECO:0000313" key="3">
    <source>
        <dbReference type="Proteomes" id="UP001257909"/>
    </source>
</evidence>
<dbReference type="InterPro" id="IPR036513">
    <property type="entry name" value="STAS_dom_sf"/>
</dbReference>
<reference evidence="2 3" key="1">
    <citation type="submission" date="2023-07" db="EMBL/GenBank/DDBJ databases">
        <title>Sorghum-associated microbial communities from plants grown in Nebraska, USA.</title>
        <authorList>
            <person name="Schachtman D."/>
        </authorList>
    </citation>
    <scope>NUCLEOTIDE SEQUENCE [LARGE SCALE GENOMIC DNA]</scope>
    <source>
        <strain evidence="2 3">4138</strain>
    </source>
</reference>
<dbReference type="RefSeq" id="WP_310279410.1">
    <property type="nucleotide sequence ID" value="NZ_JAVDWR010000009.1"/>
</dbReference>
<evidence type="ECO:0000313" key="2">
    <source>
        <dbReference type="EMBL" id="MDR7121794.1"/>
    </source>
</evidence>
<organism evidence="2 3">
    <name type="scientific">Rheinheimera soli</name>
    <dbReference type="NCBI Taxonomy" id="443616"/>
    <lineage>
        <taxon>Bacteria</taxon>
        <taxon>Pseudomonadati</taxon>
        <taxon>Pseudomonadota</taxon>
        <taxon>Gammaproteobacteria</taxon>
        <taxon>Chromatiales</taxon>
        <taxon>Chromatiaceae</taxon>
        <taxon>Rheinheimera</taxon>
    </lineage>
</organism>